<feature type="domain" description="HpcH/HpaI aldolase/citrate lyase" evidence="4">
    <location>
        <begin position="18"/>
        <end position="240"/>
    </location>
</feature>
<evidence type="ECO:0000256" key="2">
    <source>
        <dbReference type="ARBA" id="ARBA00022723"/>
    </source>
</evidence>
<comment type="similarity">
    <text evidence="1">Belongs to the HpcH/HpaI aldolase family.</text>
</comment>
<dbReference type="RefSeq" id="WP_146923069.1">
    <property type="nucleotide sequence ID" value="NZ_CP042430.1"/>
</dbReference>
<dbReference type="EMBL" id="CP042430">
    <property type="protein sequence ID" value="QEC50440.1"/>
    <property type="molecule type" value="Genomic_DNA"/>
</dbReference>
<dbReference type="PANTHER" id="PTHR30502">
    <property type="entry name" value="2-KETO-3-DEOXY-L-RHAMNONATE ALDOLASE"/>
    <property type="match status" value="1"/>
</dbReference>
<evidence type="ECO:0000313" key="5">
    <source>
        <dbReference type="EMBL" id="QEC50440.1"/>
    </source>
</evidence>
<keyword evidence="2" id="KW-0479">Metal-binding</keyword>
<dbReference type="Pfam" id="PF03328">
    <property type="entry name" value="HpcH_HpaI"/>
    <property type="match status" value="1"/>
</dbReference>
<dbReference type="GO" id="GO:0016832">
    <property type="term" value="F:aldehyde-lyase activity"/>
    <property type="evidence" value="ECO:0007669"/>
    <property type="project" value="TreeGrafter"/>
</dbReference>
<gene>
    <name evidence="5" type="ORF">FSW04_24545</name>
</gene>
<dbReference type="InterPro" id="IPR005000">
    <property type="entry name" value="Aldolase/citrate-lyase_domain"/>
</dbReference>
<evidence type="ECO:0000259" key="4">
    <source>
        <dbReference type="Pfam" id="PF03328"/>
    </source>
</evidence>
<dbReference type="SUPFAM" id="SSF51621">
    <property type="entry name" value="Phosphoenolpyruvate/pyruvate domain"/>
    <property type="match status" value="1"/>
</dbReference>
<keyword evidence="3" id="KW-0456">Lyase</keyword>
<dbReference type="PANTHER" id="PTHR30502:SF0">
    <property type="entry name" value="PHOSPHOENOLPYRUVATE CARBOXYLASE FAMILY PROTEIN"/>
    <property type="match status" value="1"/>
</dbReference>
<protein>
    <submittedName>
        <fullName evidence="5">2,4-dihydroxyhept-2-ene-1,7-dioic acid aldolase</fullName>
    </submittedName>
</protein>
<organism evidence="5 6">
    <name type="scientific">Baekduia soli</name>
    <dbReference type="NCBI Taxonomy" id="496014"/>
    <lineage>
        <taxon>Bacteria</taxon>
        <taxon>Bacillati</taxon>
        <taxon>Actinomycetota</taxon>
        <taxon>Thermoleophilia</taxon>
        <taxon>Solirubrobacterales</taxon>
        <taxon>Baekduiaceae</taxon>
        <taxon>Baekduia</taxon>
    </lineage>
</organism>
<dbReference type="GO" id="GO:0005737">
    <property type="term" value="C:cytoplasm"/>
    <property type="evidence" value="ECO:0007669"/>
    <property type="project" value="TreeGrafter"/>
</dbReference>
<evidence type="ECO:0000313" key="6">
    <source>
        <dbReference type="Proteomes" id="UP000321805"/>
    </source>
</evidence>
<dbReference type="KEGG" id="bsol:FSW04_24545"/>
<proteinExistence type="inferred from homology"/>
<dbReference type="InterPro" id="IPR015813">
    <property type="entry name" value="Pyrv/PenolPyrv_kinase-like_dom"/>
</dbReference>
<dbReference type="Proteomes" id="UP000321805">
    <property type="component" value="Chromosome"/>
</dbReference>
<keyword evidence="6" id="KW-1185">Reference proteome</keyword>
<evidence type="ECO:0000256" key="1">
    <source>
        <dbReference type="ARBA" id="ARBA00005568"/>
    </source>
</evidence>
<dbReference type="Gene3D" id="3.20.20.60">
    <property type="entry name" value="Phosphoenolpyruvate-binding domains"/>
    <property type="match status" value="1"/>
</dbReference>
<dbReference type="AlphaFoldDB" id="A0A5B8UBM3"/>
<dbReference type="OrthoDB" id="86160at2"/>
<evidence type="ECO:0000256" key="3">
    <source>
        <dbReference type="ARBA" id="ARBA00023239"/>
    </source>
</evidence>
<accession>A0A5B8UBM3</accession>
<dbReference type="InterPro" id="IPR050251">
    <property type="entry name" value="HpcH-HpaI_aldolase"/>
</dbReference>
<sequence>MGATGLRERLRRGDVLAGTFLNLGSALAAEACGVAGLDWVLIDLEHGSGSEGDLLAQLHGARAGGVHAVVRVESAERPRAGRALDLGAEGIMVPRIDGVQEARAAVAHLHYAPHGDRGVATYNRACAFGTRPQAIAEAARHTVGIVQIETPAAVAAAGDIAALDGVDALFVGPGDLSHAMGAFGRVDAPEFQQALRTVVAAADAHGKAAGILVPGHEAVPGMLALGFTLIAVGSDSTLMVAGARAAAAAVHAT</sequence>
<dbReference type="GO" id="GO:0046872">
    <property type="term" value="F:metal ion binding"/>
    <property type="evidence" value="ECO:0007669"/>
    <property type="project" value="UniProtKB-KW"/>
</dbReference>
<name>A0A5B8UBM3_9ACTN</name>
<dbReference type="InterPro" id="IPR040442">
    <property type="entry name" value="Pyrv_kinase-like_dom_sf"/>
</dbReference>
<reference evidence="5 6" key="1">
    <citation type="journal article" date="2018" name="J. Microbiol.">
        <title>Baekduia soli gen. nov., sp. nov., a novel bacterium isolated from the soil of Baekdu Mountain and proposal of a novel family name, Baekduiaceae fam. nov.</title>
        <authorList>
            <person name="An D.S."/>
            <person name="Siddiqi M.Z."/>
            <person name="Kim K.H."/>
            <person name="Yu H.S."/>
            <person name="Im W.T."/>
        </authorList>
    </citation>
    <scope>NUCLEOTIDE SEQUENCE [LARGE SCALE GENOMIC DNA]</scope>
    <source>
        <strain evidence="5 6">BR7-21</strain>
    </source>
</reference>